<gene>
    <name evidence="4" type="ORF">PGLA1383_LOCUS41218</name>
</gene>
<organism evidence="4 5">
    <name type="scientific">Polarella glacialis</name>
    <name type="common">Dinoflagellate</name>
    <dbReference type="NCBI Taxonomy" id="89957"/>
    <lineage>
        <taxon>Eukaryota</taxon>
        <taxon>Sar</taxon>
        <taxon>Alveolata</taxon>
        <taxon>Dinophyceae</taxon>
        <taxon>Suessiales</taxon>
        <taxon>Suessiaceae</taxon>
        <taxon>Polarella</taxon>
    </lineage>
</organism>
<evidence type="ECO:0000259" key="3">
    <source>
        <dbReference type="PROSITE" id="PS50089"/>
    </source>
</evidence>
<keyword evidence="1" id="KW-0863">Zinc-finger</keyword>
<feature type="region of interest" description="Disordered" evidence="2">
    <location>
        <begin position="18"/>
        <end position="41"/>
    </location>
</feature>
<dbReference type="GO" id="GO:0061630">
    <property type="term" value="F:ubiquitin protein ligase activity"/>
    <property type="evidence" value="ECO:0007669"/>
    <property type="project" value="TreeGrafter"/>
</dbReference>
<proteinExistence type="predicted"/>
<keyword evidence="1" id="KW-0862">Zinc</keyword>
<feature type="region of interest" description="Disordered" evidence="2">
    <location>
        <begin position="69"/>
        <end position="102"/>
    </location>
</feature>
<accession>A0A813GCQ4</accession>
<dbReference type="PANTHER" id="PTHR22765">
    <property type="entry name" value="RING FINGER AND PROTEASE ASSOCIATED DOMAIN-CONTAINING"/>
    <property type="match status" value="1"/>
</dbReference>
<sequence length="324" mass="35828">MALVLSLSQAVRPNLAPATLKPWRAPPGLPGHRSIGRRDGESRDVSSYTRCVAACLGVAVATSRRRRIARSAGAVEPDDSQEFEDYDDEKEESIPRGEYDEDLGMAEEMDPEETDPEVLLAFFSYLRMCAQFCFKIDLGSEQNILQSPQEAWSVALPGAREILMLFAALELYFCTVAALCCQDTEIRLATESPHGQQFWTRPPPLHPGLFTSTLRASAMVKLVATSRTFTFKPEGMKDANALEIDGSELHQDMCTICLADFRVGDSATRLACRHIFHSACIESWTLSMQGPFIGCPLRCETGRTSMFGQETPNHLIEDSGIPRG</sequence>
<dbReference type="SUPFAM" id="SSF57850">
    <property type="entry name" value="RING/U-box"/>
    <property type="match status" value="1"/>
</dbReference>
<feature type="compositionally biased region" description="Acidic residues" evidence="2">
    <location>
        <begin position="76"/>
        <end position="91"/>
    </location>
</feature>
<dbReference type="OrthoDB" id="21204at2759"/>
<dbReference type="Proteomes" id="UP000654075">
    <property type="component" value="Unassembled WGS sequence"/>
</dbReference>
<keyword evidence="5" id="KW-1185">Reference proteome</keyword>
<feature type="domain" description="RING-type" evidence="3">
    <location>
        <begin position="254"/>
        <end position="297"/>
    </location>
</feature>
<comment type="caution">
    <text evidence="4">The sequence shown here is derived from an EMBL/GenBank/DDBJ whole genome shotgun (WGS) entry which is preliminary data.</text>
</comment>
<dbReference type="InterPro" id="IPR051826">
    <property type="entry name" value="E3_ubiquitin-ligase_domain"/>
</dbReference>
<evidence type="ECO:0000313" key="4">
    <source>
        <dbReference type="EMBL" id="CAE8624024.1"/>
    </source>
</evidence>
<evidence type="ECO:0000256" key="1">
    <source>
        <dbReference type="PROSITE-ProRule" id="PRU00175"/>
    </source>
</evidence>
<name>A0A813GCQ4_POLGL</name>
<dbReference type="PROSITE" id="PS50089">
    <property type="entry name" value="ZF_RING_2"/>
    <property type="match status" value="1"/>
</dbReference>
<dbReference type="GO" id="GO:0008270">
    <property type="term" value="F:zinc ion binding"/>
    <property type="evidence" value="ECO:0007669"/>
    <property type="project" value="UniProtKB-KW"/>
</dbReference>
<dbReference type="SMART" id="SM00184">
    <property type="entry name" value="RING"/>
    <property type="match status" value="1"/>
</dbReference>
<evidence type="ECO:0000313" key="5">
    <source>
        <dbReference type="Proteomes" id="UP000654075"/>
    </source>
</evidence>
<protein>
    <recommendedName>
        <fullName evidence="3">RING-type domain-containing protein</fullName>
    </recommendedName>
</protein>
<dbReference type="InterPro" id="IPR001841">
    <property type="entry name" value="Znf_RING"/>
</dbReference>
<keyword evidence="1" id="KW-0479">Metal-binding</keyword>
<dbReference type="Pfam" id="PF13639">
    <property type="entry name" value="zf-RING_2"/>
    <property type="match status" value="1"/>
</dbReference>
<dbReference type="GO" id="GO:0006511">
    <property type="term" value="P:ubiquitin-dependent protein catabolic process"/>
    <property type="evidence" value="ECO:0007669"/>
    <property type="project" value="TreeGrafter"/>
</dbReference>
<dbReference type="CDD" id="cd16448">
    <property type="entry name" value="RING-H2"/>
    <property type="match status" value="1"/>
</dbReference>
<dbReference type="EMBL" id="CAJNNV010028293">
    <property type="protein sequence ID" value="CAE8624024.1"/>
    <property type="molecule type" value="Genomic_DNA"/>
</dbReference>
<dbReference type="InterPro" id="IPR013083">
    <property type="entry name" value="Znf_RING/FYVE/PHD"/>
</dbReference>
<reference evidence="4" key="1">
    <citation type="submission" date="2021-02" db="EMBL/GenBank/DDBJ databases">
        <authorList>
            <person name="Dougan E. K."/>
            <person name="Rhodes N."/>
            <person name="Thang M."/>
            <person name="Chan C."/>
        </authorList>
    </citation>
    <scope>NUCLEOTIDE SEQUENCE</scope>
</reference>
<dbReference type="PANTHER" id="PTHR22765:SF434">
    <property type="entry name" value="GB|AAD18119.1-RELATED"/>
    <property type="match status" value="1"/>
</dbReference>
<dbReference type="AlphaFoldDB" id="A0A813GCQ4"/>
<evidence type="ECO:0000256" key="2">
    <source>
        <dbReference type="SAM" id="MobiDB-lite"/>
    </source>
</evidence>
<dbReference type="Gene3D" id="3.30.40.10">
    <property type="entry name" value="Zinc/RING finger domain, C3HC4 (zinc finger)"/>
    <property type="match status" value="1"/>
</dbReference>